<sequence length="103" mass="12077">MAIEKINARRNTYQKMVKKLSQYCQGLPELNLKEHTFDPWMLDKREKRNQKENKHKKSLTKTGPVFTRPYKSRFALLAAKEGNFAPETDPNNQEIRAINPEST</sequence>
<keyword evidence="3" id="KW-1185">Reference proteome</keyword>
<evidence type="ECO:0000256" key="1">
    <source>
        <dbReference type="SAM" id="MobiDB-lite"/>
    </source>
</evidence>
<reference evidence="2 3" key="1">
    <citation type="journal article" date="2023" name="Plants (Basel)">
        <title>Bridging the Gap: Combining Genomics and Transcriptomics Approaches to Understand Stylosanthes scabra, an Orphan Legume from the Brazilian Caatinga.</title>
        <authorList>
            <person name="Ferreira-Neto J.R.C."/>
            <person name="da Silva M.D."/>
            <person name="Binneck E."/>
            <person name="de Melo N.F."/>
            <person name="da Silva R.H."/>
            <person name="de Melo A.L.T.M."/>
            <person name="Pandolfi V."/>
            <person name="Bustamante F.O."/>
            <person name="Brasileiro-Vidal A.C."/>
            <person name="Benko-Iseppon A.M."/>
        </authorList>
    </citation>
    <scope>NUCLEOTIDE SEQUENCE [LARGE SCALE GENOMIC DNA]</scope>
    <source>
        <tissue evidence="2">Leaves</tissue>
    </source>
</reference>
<evidence type="ECO:0000313" key="2">
    <source>
        <dbReference type="EMBL" id="MED6108309.1"/>
    </source>
</evidence>
<protein>
    <submittedName>
        <fullName evidence="2">Uncharacterized protein</fullName>
    </submittedName>
</protein>
<dbReference type="Proteomes" id="UP001341840">
    <property type="component" value="Unassembled WGS sequence"/>
</dbReference>
<evidence type="ECO:0000313" key="3">
    <source>
        <dbReference type="Proteomes" id="UP001341840"/>
    </source>
</evidence>
<comment type="caution">
    <text evidence="2">The sequence shown here is derived from an EMBL/GenBank/DDBJ whole genome shotgun (WGS) entry which is preliminary data.</text>
</comment>
<gene>
    <name evidence="2" type="ORF">PIB30_022589</name>
</gene>
<accession>A0ABU6Q8X8</accession>
<feature type="compositionally biased region" description="Polar residues" evidence="1">
    <location>
        <begin position="89"/>
        <end position="103"/>
    </location>
</feature>
<dbReference type="EMBL" id="JASCZI010000077">
    <property type="protein sequence ID" value="MED6108309.1"/>
    <property type="molecule type" value="Genomic_DNA"/>
</dbReference>
<name>A0ABU6Q8X8_9FABA</name>
<proteinExistence type="predicted"/>
<feature type="region of interest" description="Disordered" evidence="1">
    <location>
        <begin position="81"/>
        <end position="103"/>
    </location>
</feature>
<organism evidence="2 3">
    <name type="scientific">Stylosanthes scabra</name>
    <dbReference type="NCBI Taxonomy" id="79078"/>
    <lineage>
        <taxon>Eukaryota</taxon>
        <taxon>Viridiplantae</taxon>
        <taxon>Streptophyta</taxon>
        <taxon>Embryophyta</taxon>
        <taxon>Tracheophyta</taxon>
        <taxon>Spermatophyta</taxon>
        <taxon>Magnoliopsida</taxon>
        <taxon>eudicotyledons</taxon>
        <taxon>Gunneridae</taxon>
        <taxon>Pentapetalae</taxon>
        <taxon>rosids</taxon>
        <taxon>fabids</taxon>
        <taxon>Fabales</taxon>
        <taxon>Fabaceae</taxon>
        <taxon>Papilionoideae</taxon>
        <taxon>50 kb inversion clade</taxon>
        <taxon>dalbergioids sensu lato</taxon>
        <taxon>Dalbergieae</taxon>
        <taxon>Pterocarpus clade</taxon>
        <taxon>Stylosanthes</taxon>
    </lineage>
</organism>